<dbReference type="RefSeq" id="WP_095743120.1">
    <property type="nucleotide sequence ID" value="NZ_CP023284.1"/>
</dbReference>
<dbReference type="InterPro" id="IPR025391">
    <property type="entry name" value="DUF4123"/>
</dbReference>
<gene>
    <name evidence="2" type="ORF">CKY39_00820</name>
</gene>
<accession>A0A250DC62</accession>
<dbReference type="KEGG" id="vbo:CKY39_00820"/>
<protein>
    <recommendedName>
        <fullName evidence="1">DUF4123 domain-containing protein</fullName>
    </recommendedName>
</protein>
<reference evidence="2 3" key="1">
    <citation type="submission" date="2017-09" db="EMBL/GenBank/DDBJ databases">
        <title>The diverse metabolic capabilities of V. boronicumulans make it an excellent choice for continued studies on novel biodegradation.</title>
        <authorList>
            <person name="Sun S."/>
        </authorList>
    </citation>
    <scope>NUCLEOTIDE SEQUENCE [LARGE SCALE GENOMIC DNA]</scope>
    <source>
        <strain evidence="2 3">J1</strain>
    </source>
</reference>
<feature type="domain" description="DUF4123" evidence="1">
    <location>
        <begin position="38"/>
        <end position="162"/>
    </location>
</feature>
<evidence type="ECO:0000259" key="1">
    <source>
        <dbReference type="Pfam" id="PF13503"/>
    </source>
</evidence>
<dbReference type="Pfam" id="PF13503">
    <property type="entry name" value="DUF4123"/>
    <property type="match status" value="1"/>
</dbReference>
<sequence>MSSPASPYFAVDPVGPAQTDSFLKQWHRARKLAAGARLYAMVDAAFDEQGVAEHLQRQQGDAISLYAGTDLEEHAEVSPWLLELSSDDPDALACEVKELADLRGTRPMLSFIATARSLPALQHHFRPFLRAVVDDDLLLLLRFADTRIVEVLGDVFTPQQSNAFLPGDIGIWLPRRRHGDSASSPIDPARPHVSLVGPVTFDAKQFASLLEAGEPDLVIHNLTRSNAQRFNGVQPSKVYDFIAGQLQRARAHGLQDMPNLETYCLTAWTTNPQFDEQPDFTYAITQASRTPGRLSALLNAVPDAAWQQASQLRSPSPEATP</sequence>
<organism evidence="2 3">
    <name type="scientific">Variovorax boronicumulans</name>
    <dbReference type="NCBI Taxonomy" id="436515"/>
    <lineage>
        <taxon>Bacteria</taxon>
        <taxon>Pseudomonadati</taxon>
        <taxon>Pseudomonadota</taxon>
        <taxon>Betaproteobacteria</taxon>
        <taxon>Burkholderiales</taxon>
        <taxon>Comamonadaceae</taxon>
        <taxon>Variovorax</taxon>
    </lineage>
</organism>
<name>A0A250DC62_9BURK</name>
<dbReference type="Proteomes" id="UP000217154">
    <property type="component" value="Chromosome"/>
</dbReference>
<evidence type="ECO:0000313" key="2">
    <source>
        <dbReference type="EMBL" id="ATA51930.1"/>
    </source>
</evidence>
<dbReference type="AlphaFoldDB" id="A0A250DC62"/>
<dbReference type="EMBL" id="CP023284">
    <property type="protein sequence ID" value="ATA51930.1"/>
    <property type="molecule type" value="Genomic_DNA"/>
</dbReference>
<evidence type="ECO:0000313" key="3">
    <source>
        <dbReference type="Proteomes" id="UP000217154"/>
    </source>
</evidence>
<proteinExistence type="predicted"/>